<sequence>MGMRYENIKTVVLVILVVLSLFLTWNLWSYQSPSDLNTETQNLQEAEVGGKSELEDYIRPTKVLYHQSGSHYLSHEEKRIDSWLQEMRTWKLGDITDVSSAIEPSGFLNYVHDNNSVEIVYPDLIPVETFQQMFSFTTDKLPRVDFDRVVIKIKKTPNLSVNMYLVNYSQQKVYAVKISNVVKNDVQKLADAGTSAERCLVYKKNENRYIFIPAQTSHMHKLYAYEAPLDIRKFQNALFTNPSYARTESLAYRELYTEGTKVINVNTRTNVMEYVNLVNSNTESNDDANLLNRSFSFVNDHAGWTEPDYRFDSWNRVTKEITYRYYHDNHPVYSNQGMTEIYQRWGNAEVLNYRRPLYRFVQVSLPEMKVQLQSPQEVIEMIEKHQDFDPSLLNDISIGYQLEEGIGDNQQQDTDKTEYDSNSVTLVPSWFYYYNNKWYRVTLPDEGGVNGGLE</sequence>
<gene>
    <name evidence="2" type="ORF">AS180_10250</name>
</gene>
<evidence type="ECO:0000259" key="1">
    <source>
        <dbReference type="Pfam" id="PF07435"/>
    </source>
</evidence>
<name>A0A0V8JLU7_9BACI</name>
<feature type="domain" description="Regulatory protein YycH" evidence="1">
    <location>
        <begin position="6"/>
        <end position="454"/>
    </location>
</feature>
<dbReference type="Pfam" id="PF07435">
    <property type="entry name" value="YycH"/>
    <property type="match status" value="1"/>
</dbReference>
<dbReference type="Gene3D" id="3.30.310.160">
    <property type="entry name" value="YycH protein, domain 2"/>
    <property type="match status" value="1"/>
</dbReference>
<dbReference type="Proteomes" id="UP000053681">
    <property type="component" value="Unassembled WGS sequence"/>
</dbReference>
<evidence type="ECO:0000313" key="2">
    <source>
        <dbReference type="EMBL" id="KSU87977.1"/>
    </source>
</evidence>
<comment type="caution">
    <text evidence="2">The sequence shown here is derived from an EMBL/GenBank/DDBJ whole genome shotgun (WGS) entry which is preliminary data.</text>
</comment>
<dbReference type="AlphaFoldDB" id="A0A0V8JLU7"/>
<reference evidence="2 3" key="1">
    <citation type="submission" date="2015-11" db="EMBL/GenBank/DDBJ databases">
        <title>Bacillus caseinolyticus sp nov.</title>
        <authorList>
            <person name="Dastager S.G."/>
            <person name="Mawlankar R."/>
        </authorList>
    </citation>
    <scope>NUCLEOTIDE SEQUENCE [LARGE SCALE GENOMIC DNA]</scope>
    <source>
        <strain evidence="2 3">SGD-V-76</strain>
    </source>
</reference>
<keyword evidence="3" id="KW-1185">Reference proteome</keyword>
<dbReference type="InterPro" id="IPR042274">
    <property type="entry name" value="YycH/YycI_2"/>
</dbReference>
<protein>
    <submittedName>
        <fullName evidence="2">Regulator</fullName>
    </submittedName>
</protein>
<proteinExistence type="predicted"/>
<dbReference type="Gene3D" id="3.10.450.310">
    <property type="match status" value="1"/>
</dbReference>
<accession>A0A0V8JLU7</accession>
<organism evidence="2 3">
    <name type="scientific">Priestia veravalensis</name>
    <dbReference type="NCBI Taxonomy" id="1414648"/>
    <lineage>
        <taxon>Bacteria</taxon>
        <taxon>Bacillati</taxon>
        <taxon>Bacillota</taxon>
        <taxon>Bacilli</taxon>
        <taxon>Bacillales</taxon>
        <taxon>Bacillaceae</taxon>
        <taxon>Priestia</taxon>
    </lineage>
</organism>
<evidence type="ECO:0000313" key="3">
    <source>
        <dbReference type="Proteomes" id="UP000053681"/>
    </source>
</evidence>
<dbReference type="InterPro" id="IPR009996">
    <property type="entry name" value="YycH"/>
</dbReference>
<dbReference type="CDD" id="cd15787">
    <property type="entry name" value="YycH_N"/>
    <property type="match status" value="1"/>
</dbReference>
<dbReference type="EMBL" id="LNQP01000031">
    <property type="protein sequence ID" value="KSU87977.1"/>
    <property type="molecule type" value="Genomic_DNA"/>
</dbReference>
<dbReference type="RefSeq" id="WP_025907894.1">
    <property type="nucleotide sequence ID" value="NZ_KQ758647.1"/>
</dbReference>